<protein>
    <submittedName>
        <fullName evidence="1">Uncharacterized protein</fullName>
    </submittedName>
</protein>
<proteinExistence type="predicted"/>
<reference evidence="1" key="1">
    <citation type="journal article" date="2020" name="Nature">
        <title>Giant virus diversity and host interactions through global metagenomics.</title>
        <authorList>
            <person name="Schulz F."/>
            <person name="Roux S."/>
            <person name="Paez-Espino D."/>
            <person name="Jungbluth S."/>
            <person name="Walsh D.A."/>
            <person name="Denef V.J."/>
            <person name="McMahon K.D."/>
            <person name="Konstantinidis K.T."/>
            <person name="Eloe-Fadrosh E.A."/>
            <person name="Kyrpides N.C."/>
            <person name="Woyke T."/>
        </authorList>
    </citation>
    <scope>NUCLEOTIDE SEQUENCE</scope>
    <source>
        <strain evidence="1">GVMAG-M-3300017651-5</strain>
    </source>
</reference>
<accession>A0A6C0BMU3</accession>
<organism evidence="1">
    <name type="scientific">viral metagenome</name>
    <dbReference type="NCBI Taxonomy" id="1070528"/>
    <lineage>
        <taxon>unclassified sequences</taxon>
        <taxon>metagenomes</taxon>
        <taxon>organismal metagenomes</taxon>
    </lineage>
</organism>
<dbReference type="AlphaFoldDB" id="A0A6C0BMU3"/>
<evidence type="ECO:0000313" key="1">
    <source>
        <dbReference type="EMBL" id="QHS92899.1"/>
    </source>
</evidence>
<name>A0A6C0BMU3_9ZZZZ</name>
<sequence length="35" mass="4168">MHVTFNQSSILQLSIQYHYNDMITCYINHHISTTI</sequence>
<dbReference type="EMBL" id="MN739193">
    <property type="protein sequence ID" value="QHS92899.1"/>
    <property type="molecule type" value="Genomic_DNA"/>
</dbReference>